<evidence type="ECO:0000313" key="7">
    <source>
        <dbReference type="Proteomes" id="UP000324194"/>
    </source>
</evidence>
<dbReference type="Pfam" id="PF01430">
    <property type="entry name" value="HSP33"/>
    <property type="match status" value="1"/>
</dbReference>
<dbReference type="GO" id="GO:0042026">
    <property type="term" value="P:protein refolding"/>
    <property type="evidence" value="ECO:0007669"/>
    <property type="project" value="TreeGrafter"/>
</dbReference>
<dbReference type="Gene3D" id="3.90.1280.10">
    <property type="entry name" value="HSP33 redox switch-like"/>
    <property type="match status" value="1"/>
</dbReference>
<dbReference type="RefSeq" id="WP_148339163.1">
    <property type="nucleotide sequence ID" value="NZ_LR699119.1"/>
</dbReference>
<evidence type="ECO:0000256" key="1">
    <source>
        <dbReference type="ARBA" id="ARBA00022490"/>
    </source>
</evidence>
<dbReference type="KEGG" id="asip:AQUSIP_11970"/>
<dbReference type="PANTHER" id="PTHR30111">
    <property type="entry name" value="33 KDA CHAPERONIN"/>
    <property type="match status" value="1"/>
</dbReference>
<keyword evidence="7" id="KW-1185">Reference proteome</keyword>
<protein>
    <submittedName>
        <fullName evidence="6">33 kDa chaperonin</fullName>
    </submittedName>
</protein>
<dbReference type="NCBIfam" id="NF001033">
    <property type="entry name" value="PRK00114.1"/>
    <property type="match status" value="1"/>
</dbReference>
<proteinExistence type="predicted"/>
<evidence type="ECO:0000313" key="6">
    <source>
        <dbReference type="EMBL" id="VVC75896.1"/>
    </source>
</evidence>
<dbReference type="Proteomes" id="UP000324194">
    <property type="component" value="Chromosome 1"/>
</dbReference>
<keyword evidence="3" id="KW-1015">Disulfide bond</keyword>
<dbReference type="CDD" id="cd00498">
    <property type="entry name" value="Hsp33"/>
    <property type="match status" value="1"/>
</dbReference>
<sequence length="298" mass="33871">MTNQDSLQRFIFEKAPVRGEYIRLQTSFQDIINQHDYPPPIRHLLGESLCVAGLLSAIIKFKGRLTVQFRGKGKLKLLLAQCDNQFHIRGLAKWEGQLTYEDLMESFKQGVLLITLDSGPGKRYQGIVAWRGNSLAESIEGYFQDSEQLATKIWLAVDDTKAAGFLLQVIPGVQKDVKGVEDEIISPHWARISQLTASLRPEDILMSDHQALLNKLYPEEEIRIFPSDQVSFNCTCSRKRGEDAILILGREEAEAELKNNNSIVVTCDFCNKEYVFDRVDVIRIFEDRGKPSSQTQIH</sequence>
<reference evidence="6 7" key="1">
    <citation type="submission" date="2019-08" db="EMBL/GenBank/DDBJ databases">
        <authorList>
            <person name="Guy L."/>
        </authorList>
    </citation>
    <scope>NUCLEOTIDE SEQUENCE [LARGE SCALE GENOMIC DNA]</scope>
    <source>
        <strain evidence="6 7">SGT-108</strain>
    </source>
</reference>
<dbReference type="AlphaFoldDB" id="A0A5E4PHU0"/>
<evidence type="ECO:0000256" key="4">
    <source>
        <dbReference type="ARBA" id="ARBA00023186"/>
    </source>
</evidence>
<evidence type="ECO:0000256" key="3">
    <source>
        <dbReference type="ARBA" id="ARBA00023157"/>
    </source>
</evidence>
<organism evidence="6 7">
    <name type="scientific">Aquicella siphonis</name>
    <dbReference type="NCBI Taxonomy" id="254247"/>
    <lineage>
        <taxon>Bacteria</taxon>
        <taxon>Pseudomonadati</taxon>
        <taxon>Pseudomonadota</taxon>
        <taxon>Gammaproteobacteria</taxon>
        <taxon>Legionellales</taxon>
        <taxon>Coxiellaceae</taxon>
        <taxon>Aquicella</taxon>
    </lineage>
</organism>
<dbReference type="Gene3D" id="3.55.30.10">
    <property type="entry name" value="Hsp33 domain"/>
    <property type="match status" value="1"/>
</dbReference>
<accession>A0A5E4PHU0</accession>
<dbReference type="PANTHER" id="PTHR30111:SF1">
    <property type="entry name" value="33 KDA CHAPERONIN"/>
    <property type="match status" value="1"/>
</dbReference>
<dbReference type="InterPro" id="IPR016154">
    <property type="entry name" value="Heat_shock_Hsp33_C"/>
</dbReference>
<keyword evidence="4" id="KW-0143">Chaperone</keyword>
<dbReference type="OrthoDB" id="9793753at2"/>
<dbReference type="SUPFAM" id="SSF118352">
    <property type="entry name" value="HSP33 redox switch-like"/>
    <property type="match status" value="1"/>
</dbReference>
<dbReference type="GO" id="GO:0051082">
    <property type="term" value="F:unfolded protein binding"/>
    <property type="evidence" value="ECO:0007669"/>
    <property type="project" value="InterPro"/>
</dbReference>
<evidence type="ECO:0000256" key="5">
    <source>
        <dbReference type="ARBA" id="ARBA00023284"/>
    </source>
</evidence>
<dbReference type="PIRSF" id="PIRSF005261">
    <property type="entry name" value="Heat_shock_Hsp33"/>
    <property type="match status" value="1"/>
</dbReference>
<keyword evidence="1" id="KW-0963">Cytoplasm</keyword>
<keyword evidence="5" id="KW-0676">Redox-active center</keyword>
<keyword evidence="2" id="KW-0862">Zinc</keyword>
<evidence type="ECO:0000256" key="2">
    <source>
        <dbReference type="ARBA" id="ARBA00022833"/>
    </source>
</evidence>
<dbReference type="InterPro" id="IPR016153">
    <property type="entry name" value="Heat_shock_Hsp33_N"/>
</dbReference>
<name>A0A5E4PHU0_9COXI</name>
<dbReference type="GO" id="GO:0044183">
    <property type="term" value="F:protein folding chaperone"/>
    <property type="evidence" value="ECO:0007669"/>
    <property type="project" value="TreeGrafter"/>
</dbReference>
<dbReference type="InterPro" id="IPR000397">
    <property type="entry name" value="Heat_shock_Hsp33"/>
</dbReference>
<dbReference type="EMBL" id="LR699119">
    <property type="protein sequence ID" value="VVC75896.1"/>
    <property type="molecule type" value="Genomic_DNA"/>
</dbReference>
<dbReference type="SUPFAM" id="SSF64397">
    <property type="entry name" value="Hsp33 domain"/>
    <property type="match status" value="1"/>
</dbReference>
<gene>
    <name evidence="6" type="primary">hslO</name>
    <name evidence="6" type="ORF">AQUSIP_11970</name>
</gene>
<dbReference type="GO" id="GO:0005737">
    <property type="term" value="C:cytoplasm"/>
    <property type="evidence" value="ECO:0007669"/>
    <property type="project" value="InterPro"/>
</dbReference>